<dbReference type="PANTHER" id="PTHR45667">
    <property type="entry name" value="S-ADENOSYLMETHIONINE MITOCHONDRIAL CARRIER PROTEIN"/>
    <property type="match status" value="1"/>
</dbReference>
<evidence type="ECO:0000256" key="1">
    <source>
        <dbReference type="ARBA" id="ARBA00004141"/>
    </source>
</evidence>
<dbReference type="AlphaFoldDB" id="A0A482WB48"/>
<dbReference type="PROSITE" id="PS50920">
    <property type="entry name" value="SOLCAR"/>
    <property type="match status" value="2"/>
</dbReference>
<evidence type="ECO:0000256" key="8">
    <source>
        <dbReference type="PROSITE-ProRule" id="PRU00282"/>
    </source>
</evidence>
<name>A0A482WB48_ASBVE</name>
<keyword evidence="3 9" id="KW-0813">Transport</keyword>
<feature type="repeat" description="Solcar" evidence="8">
    <location>
        <begin position="1"/>
        <end position="66"/>
    </location>
</feature>
<evidence type="ECO:0000313" key="11">
    <source>
        <dbReference type="EMBL" id="RZC41889.1"/>
    </source>
</evidence>
<keyword evidence="5" id="KW-0677">Repeat</keyword>
<dbReference type="GO" id="GO:0016020">
    <property type="term" value="C:membrane"/>
    <property type="evidence" value="ECO:0007669"/>
    <property type="project" value="UniProtKB-SubCell"/>
</dbReference>
<accession>A0A482WB48</accession>
<evidence type="ECO:0000313" key="12">
    <source>
        <dbReference type="Proteomes" id="UP000292052"/>
    </source>
</evidence>
<dbReference type="InterPro" id="IPR018108">
    <property type="entry name" value="MCP_transmembrane"/>
</dbReference>
<evidence type="ECO:0000256" key="3">
    <source>
        <dbReference type="ARBA" id="ARBA00022448"/>
    </source>
</evidence>
<dbReference type="Gene3D" id="1.50.40.10">
    <property type="entry name" value="Mitochondrial carrier domain"/>
    <property type="match status" value="1"/>
</dbReference>
<keyword evidence="12" id="KW-1185">Reference proteome</keyword>
<gene>
    <name evidence="11" type="ORF">BDFB_001689</name>
</gene>
<protein>
    <submittedName>
        <fullName evidence="11">S-adenosylmethionine mitochondrial carrier protein-like protein</fullName>
    </submittedName>
</protein>
<evidence type="ECO:0000256" key="6">
    <source>
        <dbReference type="ARBA" id="ARBA00022989"/>
    </source>
</evidence>
<evidence type="ECO:0000256" key="9">
    <source>
        <dbReference type="RuleBase" id="RU000488"/>
    </source>
</evidence>
<evidence type="ECO:0000256" key="4">
    <source>
        <dbReference type="ARBA" id="ARBA00022692"/>
    </source>
</evidence>
<comment type="caution">
    <text evidence="11">The sequence shown here is derived from an EMBL/GenBank/DDBJ whole genome shotgun (WGS) entry which is preliminary data.</text>
</comment>
<dbReference type="OrthoDB" id="276989at2759"/>
<feature type="repeat" description="Solcar" evidence="8">
    <location>
        <begin position="75"/>
        <end position="177"/>
    </location>
</feature>
<comment type="subcellular location">
    <subcellularLocation>
        <location evidence="1">Membrane</location>
        <topology evidence="1">Multi-pass membrane protein</topology>
    </subcellularLocation>
</comment>
<reference evidence="11 12" key="1">
    <citation type="submission" date="2017-03" db="EMBL/GenBank/DDBJ databases">
        <title>Genome of the blue death feigning beetle - Asbolus verrucosus.</title>
        <authorList>
            <person name="Rider S.D."/>
        </authorList>
    </citation>
    <scope>NUCLEOTIDE SEQUENCE [LARGE SCALE GENOMIC DNA]</scope>
    <source>
        <strain evidence="11">Butters</strain>
        <tissue evidence="11">Head and leg muscle</tissue>
    </source>
</reference>
<dbReference type="EMBL" id="QDEB01013293">
    <property type="protein sequence ID" value="RZC41889.1"/>
    <property type="molecule type" value="Genomic_DNA"/>
</dbReference>
<evidence type="ECO:0000256" key="7">
    <source>
        <dbReference type="ARBA" id="ARBA00023136"/>
    </source>
</evidence>
<dbReference type="Pfam" id="PF00153">
    <property type="entry name" value="Mito_carr"/>
    <property type="match status" value="2"/>
</dbReference>
<proteinExistence type="inferred from homology"/>
<keyword evidence="4 8" id="KW-0812">Transmembrane</keyword>
<sequence>GGGAAGLTVDVVLFPLDTIKTRLQAAQGFAKAGGFRGVYKGLGPQVIGSAPQAALFFLTYESFKHYMEPKVGPHWLPFVHMTGASIAEVVACLIRVPIEVVKQRRQTSKHTSWRILRHAWRTEDKKVANTLKVRTVLKQVHKELGIRGLFAGFVPRVLWITLGGYIFFGMYDLSKNFCTDVILEAKYDVNR</sequence>
<dbReference type="InterPro" id="IPR023395">
    <property type="entry name" value="MCP_dom_sf"/>
</dbReference>
<keyword evidence="6 10" id="KW-1133">Transmembrane helix</keyword>
<evidence type="ECO:0000256" key="5">
    <source>
        <dbReference type="ARBA" id="ARBA00022737"/>
    </source>
</evidence>
<comment type="similarity">
    <text evidence="2 9">Belongs to the mitochondrial carrier (TC 2.A.29) family.</text>
</comment>
<dbReference type="Proteomes" id="UP000292052">
    <property type="component" value="Unassembled WGS sequence"/>
</dbReference>
<evidence type="ECO:0000256" key="10">
    <source>
        <dbReference type="SAM" id="Phobius"/>
    </source>
</evidence>
<feature type="transmembrane region" description="Helical" evidence="10">
    <location>
        <begin position="144"/>
        <end position="168"/>
    </location>
</feature>
<feature type="transmembrane region" description="Helical" evidence="10">
    <location>
        <begin position="75"/>
        <end position="96"/>
    </location>
</feature>
<organism evidence="11 12">
    <name type="scientific">Asbolus verrucosus</name>
    <name type="common">Desert ironclad beetle</name>
    <dbReference type="NCBI Taxonomy" id="1661398"/>
    <lineage>
        <taxon>Eukaryota</taxon>
        <taxon>Metazoa</taxon>
        <taxon>Ecdysozoa</taxon>
        <taxon>Arthropoda</taxon>
        <taxon>Hexapoda</taxon>
        <taxon>Insecta</taxon>
        <taxon>Pterygota</taxon>
        <taxon>Neoptera</taxon>
        <taxon>Endopterygota</taxon>
        <taxon>Coleoptera</taxon>
        <taxon>Polyphaga</taxon>
        <taxon>Cucujiformia</taxon>
        <taxon>Tenebrionidae</taxon>
        <taxon>Pimeliinae</taxon>
        <taxon>Asbolus</taxon>
    </lineage>
</organism>
<evidence type="ECO:0000256" key="2">
    <source>
        <dbReference type="ARBA" id="ARBA00006375"/>
    </source>
</evidence>
<feature type="non-terminal residue" evidence="11">
    <location>
        <position position="1"/>
    </location>
</feature>
<dbReference type="STRING" id="1661398.A0A482WB48"/>
<keyword evidence="7 8" id="KW-0472">Membrane</keyword>
<dbReference type="SUPFAM" id="SSF103506">
    <property type="entry name" value="Mitochondrial carrier"/>
    <property type="match status" value="1"/>
</dbReference>